<comment type="similarity">
    <text evidence="10 11">Belongs to the TonB-dependent receptor family.</text>
</comment>
<protein>
    <submittedName>
        <fullName evidence="14">Colicin I receptor</fullName>
    </submittedName>
</protein>
<keyword evidence="7 10" id="KW-0472">Membrane</keyword>
<keyword evidence="4 10" id="KW-0812">Transmembrane</keyword>
<dbReference type="GO" id="GO:0015344">
    <property type="term" value="F:siderophore uptake transmembrane transporter activity"/>
    <property type="evidence" value="ECO:0007669"/>
    <property type="project" value="TreeGrafter"/>
</dbReference>
<dbReference type="OrthoDB" id="101167at2"/>
<evidence type="ECO:0000256" key="3">
    <source>
        <dbReference type="ARBA" id="ARBA00022452"/>
    </source>
</evidence>
<organism evidence="14 15">
    <name type="scientific">Methylomusa anaerophila</name>
    <dbReference type="NCBI Taxonomy" id="1930071"/>
    <lineage>
        <taxon>Bacteria</taxon>
        <taxon>Bacillati</taxon>
        <taxon>Bacillota</taxon>
        <taxon>Negativicutes</taxon>
        <taxon>Selenomonadales</taxon>
        <taxon>Sporomusaceae</taxon>
        <taxon>Methylomusa</taxon>
    </lineage>
</organism>
<feature type="domain" description="TonB-dependent receptor plug" evidence="13">
    <location>
        <begin position="53"/>
        <end position="160"/>
    </location>
</feature>
<proteinExistence type="inferred from homology"/>
<dbReference type="SUPFAM" id="SSF56935">
    <property type="entry name" value="Porins"/>
    <property type="match status" value="1"/>
</dbReference>
<keyword evidence="6 11" id="KW-0798">TonB box</keyword>
<dbReference type="PROSITE" id="PS52016">
    <property type="entry name" value="TONB_DEPENDENT_REC_3"/>
    <property type="match status" value="1"/>
</dbReference>
<dbReference type="RefSeq" id="WP_126305555.1">
    <property type="nucleotide sequence ID" value="NZ_AP018449.1"/>
</dbReference>
<dbReference type="InterPro" id="IPR036942">
    <property type="entry name" value="Beta-barrel_TonB_sf"/>
</dbReference>
<dbReference type="Proteomes" id="UP000276437">
    <property type="component" value="Chromosome"/>
</dbReference>
<evidence type="ECO:0000256" key="7">
    <source>
        <dbReference type="ARBA" id="ARBA00023136"/>
    </source>
</evidence>
<dbReference type="InterPro" id="IPR000531">
    <property type="entry name" value="Beta-barrel_TonB"/>
</dbReference>
<sequence length="513" mass="57989">MKTSHKKGWVLALTTGIILSSLGVAYGEEVEEDAPGFQLDQVVVTATRTEKKIKDVPVVVEVITKEDLEKKNVQNLDDALKGISGIMIKRNTGLSSSEPTVIMRGFKFKGILVLVDGQSQNDGYNGQITWSQIPIENIERIEVVKGPGSSLFGSGAQAGVINIITKSKAANETVVKLGSGTQGTGKVTFGHSGSVGKLDYYFDYSKIDSDGFITAYPDDKTNYRGHQSGGQEHYSGKLIYRWDKDSKLSVNSYRGNSSYKYELGTDQADKVSKGLNLDYQRKVNDKVDYQITWGEKKTDNWYYSGWSGTVQTQNLMHQLNYFETTDGDMHVNWQVDRKNLLTLGYSLRSEQGTAYDERELRRFYPEHTWSFVKPEDQIDRKSGGKTRSDSFYFQDEHKFNDKFTTFIGGRYVRWETTGGWNSFRRTSASPPVFSQYGDREESNFSGRIGMVYKANEKATWKFNVGQGFRTPSFYELYRSSQTTTTDITTSNINLKPEKSTSYDLMLICKINHP</sequence>
<dbReference type="PANTHER" id="PTHR30069">
    <property type="entry name" value="TONB-DEPENDENT OUTER MEMBRANE RECEPTOR"/>
    <property type="match status" value="1"/>
</dbReference>
<evidence type="ECO:0000256" key="11">
    <source>
        <dbReference type="RuleBase" id="RU003357"/>
    </source>
</evidence>
<evidence type="ECO:0000256" key="5">
    <source>
        <dbReference type="ARBA" id="ARBA00022729"/>
    </source>
</evidence>
<dbReference type="InterPro" id="IPR012910">
    <property type="entry name" value="Plug_dom"/>
</dbReference>
<evidence type="ECO:0000256" key="10">
    <source>
        <dbReference type="PROSITE-ProRule" id="PRU01360"/>
    </source>
</evidence>
<accession>A0A348AEB2</accession>
<evidence type="ECO:0000256" key="2">
    <source>
        <dbReference type="ARBA" id="ARBA00022448"/>
    </source>
</evidence>
<evidence type="ECO:0000313" key="15">
    <source>
        <dbReference type="Proteomes" id="UP000276437"/>
    </source>
</evidence>
<evidence type="ECO:0000256" key="9">
    <source>
        <dbReference type="ARBA" id="ARBA00023237"/>
    </source>
</evidence>
<dbReference type="EMBL" id="AP018449">
    <property type="protein sequence ID" value="BBB89410.1"/>
    <property type="molecule type" value="Genomic_DNA"/>
</dbReference>
<dbReference type="Pfam" id="PF07715">
    <property type="entry name" value="Plug"/>
    <property type="match status" value="1"/>
</dbReference>
<dbReference type="PANTHER" id="PTHR30069:SF29">
    <property type="entry name" value="HEMOGLOBIN AND HEMOGLOBIN-HAPTOGLOBIN-BINDING PROTEIN 1-RELATED"/>
    <property type="match status" value="1"/>
</dbReference>
<dbReference type="Gene3D" id="2.40.170.20">
    <property type="entry name" value="TonB-dependent receptor, beta-barrel domain"/>
    <property type="match status" value="1"/>
</dbReference>
<reference evidence="14 15" key="1">
    <citation type="journal article" date="2018" name="Int. J. Syst. Evol. Microbiol.">
        <title>Methylomusa anaerophila gen. nov., sp. nov., an anaerobic methanol-utilizing bacterium isolated from a microbial fuel cell.</title>
        <authorList>
            <person name="Amano N."/>
            <person name="Yamamuro A."/>
            <person name="Miyahara M."/>
            <person name="Kouzuma A."/>
            <person name="Abe T."/>
            <person name="Watanabe K."/>
        </authorList>
    </citation>
    <scope>NUCLEOTIDE SEQUENCE [LARGE SCALE GENOMIC DNA]</scope>
    <source>
        <strain evidence="14 15">MMFC1</strain>
    </source>
</reference>
<evidence type="ECO:0000259" key="12">
    <source>
        <dbReference type="Pfam" id="PF00593"/>
    </source>
</evidence>
<keyword evidence="5" id="KW-0732">Signal</keyword>
<evidence type="ECO:0000256" key="1">
    <source>
        <dbReference type="ARBA" id="ARBA00004571"/>
    </source>
</evidence>
<keyword evidence="15" id="KW-1185">Reference proteome</keyword>
<comment type="subcellular location">
    <subcellularLocation>
        <location evidence="1 10">Cell outer membrane</location>
        <topology evidence="1 10">Multi-pass membrane protein</topology>
    </subcellularLocation>
</comment>
<dbReference type="Pfam" id="PF00593">
    <property type="entry name" value="TonB_dep_Rec_b-barrel"/>
    <property type="match status" value="1"/>
</dbReference>
<dbReference type="Gene3D" id="2.170.130.10">
    <property type="entry name" value="TonB-dependent receptor, plug domain"/>
    <property type="match status" value="1"/>
</dbReference>
<name>A0A348AEB2_9FIRM</name>
<dbReference type="InterPro" id="IPR037066">
    <property type="entry name" value="Plug_dom_sf"/>
</dbReference>
<evidence type="ECO:0000256" key="4">
    <source>
        <dbReference type="ARBA" id="ARBA00022692"/>
    </source>
</evidence>
<evidence type="ECO:0000256" key="6">
    <source>
        <dbReference type="ARBA" id="ARBA00023077"/>
    </source>
</evidence>
<evidence type="ECO:0000259" key="13">
    <source>
        <dbReference type="Pfam" id="PF07715"/>
    </source>
</evidence>
<evidence type="ECO:0000313" key="14">
    <source>
        <dbReference type="EMBL" id="BBB89410.1"/>
    </source>
</evidence>
<keyword evidence="3 10" id="KW-1134">Transmembrane beta strand</keyword>
<gene>
    <name evidence="14" type="primary">cirA_2</name>
    <name evidence="14" type="ORF">MAMMFC1_00043</name>
</gene>
<dbReference type="AlphaFoldDB" id="A0A348AEB2"/>
<keyword evidence="9 10" id="KW-0998">Cell outer membrane</keyword>
<dbReference type="GO" id="GO:0044718">
    <property type="term" value="P:siderophore transmembrane transport"/>
    <property type="evidence" value="ECO:0007669"/>
    <property type="project" value="TreeGrafter"/>
</dbReference>
<keyword evidence="8 14" id="KW-0675">Receptor</keyword>
<dbReference type="KEGG" id="mana:MAMMFC1_00043"/>
<feature type="domain" description="TonB-dependent receptor-like beta-barrel" evidence="12">
    <location>
        <begin position="219"/>
        <end position="504"/>
    </location>
</feature>
<dbReference type="GO" id="GO:0009279">
    <property type="term" value="C:cell outer membrane"/>
    <property type="evidence" value="ECO:0007669"/>
    <property type="project" value="UniProtKB-SubCell"/>
</dbReference>
<keyword evidence="2 10" id="KW-0813">Transport</keyword>
<evidence type="ECO:0000256" key="8">
    <source>
        <dbReference type="ARBA" id="ARBA00023170"/>
    </source>
</evidence>
<dbReference type="InterPro" id="IPR039426">
    <property type="entry name" value="TonB-dep_rcpt-like"/>
</dbReference>